<dbReference type="PANTHER" id="PTHR33048:SF92">
    <property type="entry name" value="INTEGRAL MEMBRANE PROTEIN"/>
    <property type="match status" value="1"/>
</dbReference>
<comment type="subcellular location">
    <subcellularLocation>
        <location evidence="1">Membrane</location>
        <topology evidence="1">Multi-pass membrane protein</topology>
    </subcellularLocation>
</comment>
<feature type="region of interest" description="Disordered" evidence="6">
    <location>
        <begin position="317"/>
        <end position="351"/>
    </location>
</feature>
<feature type="compositionally biased region" description="Polar residues" evidence="6">
    <location>
        <begin position="390"/>
        <end position="411"/>
    </location>
</feature>
<proteinExistence type="inferred from homology"/>
<evidence type="ECO:0000256" key="5">
    <source>
        <dbReference type="ARBA" id="ARBA00038359"/>
    </source>
</evidence>
<evidence type="ECO:0000256" key="6">
    <source>
        <dbReference type="SAM" id="MobiDB-lite"/>
    </source>
</evidence>
<protein>
    <recommendedName>
        <fullName evidence="8">Rhodopsin domain-containing protein</fullName>
    </recommendedName>
</protein>
<comment type="similarity">
    <text evidence="5">Belongs to the SAT4 family.</text>
</comment>
<keyword evidence="4 7" id="KW-0472">Membrane</keyword>
<feature type="non-terminal residue" evidence="9">
    <location>
        <position position="1"/>
    </location>
</feature>
<organism evidence="9">
    <name type="scientific">Bionectria ochroleuca</name>
    <name type="common">Gliocladium roseum</name>
    <dbReference type="NCBI Taxonomy" id="29856"/>
    <lineage>
        <taxon>Eukaryota</taxon>
        <taxon>Fungi</taxon>
        <taxon>Dikarya</taxon>
        <taxon>Ascomycota</taxon>
        <taxon>Pezizomycotina</taxon>
        <taxon>Sordariomycetes</taxon>
        <taxon>Hypocreomycetidae</taxon>
        <taxon>Hypocreales</taxon>
        <taxon>Bionectriaceae</taxon>
        <taxon>Clonostachys</taxon>
    </lineage>
</organism>
<name>A0A0B7KAM8_BIOOC</name>
<feature type="compositionally biased region" description="Low complexity" evidence="6">
    <location>
        <begin position="485"/>
        <end position="495"/>
    </location>
</feature>
<evidence type="ECO:0000259" key="8">
    <source>
        <dbReference type="Pfam" id="PF20684"/>
    </source>
</evidence>
<dbReference type="GO" id="GO:0016020">
    <property type="term" value="C:membrane"/>
    <property type="evidence" value="ECO:0007669"/>
    <property type="project" value="UniProtKB-SubCell"/>
</dbReference>
<reference evidence="9" key="1">
    <citation type="submission" date="2015-01" db="EMBL/GenBank/DDBJ databases">
        <authorList>
            <person name="Durling Mikael"/>
        </authorList>
    </citation>
    <scope>NUCLEOTIDE SEQUENCE</scope>
</reference>
<feature type="transmembrane region" description="Helical" evidence="7">
    <location>
        <begin position="237"/>
        <end position="258"/>
    </location>
</feature>
<dbReference type="EMBL" id="CDPU01000029">
    <property type="protein sequence ID" value="CEO52572.1"/>
    <property type="molecule type" value="Genomic_DNA"/>
</dbReference>
<feature type="transmembrane region" description="Helical" evidence="7">
    <location>
        <begin position="81"/>
        <end position="103"/>
    </location>
</feature>
<dbReference type="Pfam" id="PF20684">
    <property type="entry name" value="Fung_rhodopsin"/>
    <property type="match status" value="1"/>
</dbReference>
<evidence type="ECO:0000256" key="1">
    <source>
        <dbReference type="ARBA" id="ARBA00004141"/>
    </source>
</evidence>
<feature type="compositionally biased region" description="Basic and acidic residues" evidence="6">
    <location>
        <begin position="372"/>
        <end position="385"/>
    </location>
</feature>
<gene>
    <name evidence="9" type="ORF">BN869_000008630_1</name>
</gene>
<dbReference type="AlphaFoldDB" id="A0A0B7KAM8"/>
<dbReference type="InterPro" id="IPR049326">
    <property type="entry name" value="Rhodopsin_dom_fungi"/>
</dbReference>
<feature type="transmembrane region" description="Helical" evidence="7">
    <location>
        <begin position="157"/>
        <end position="178"/>
    </location>
</feature>
<keyword evidence="3 7" id="KW-1133">Transmembrane helix</keyword>
<evidence type="ECO:0000256" key="3">
    <source>
        <dbReference type="ARBA" id="ARBA00022989"/>
    </source>
</evidence>
<feature type="region of interest" description="Disordered" evidence="6">
    <location>
        <begin position="473"/>
        <end position="495"/>
    </location>
</feature>
<feature type="domain" description="Rhodopsin" evidence="8">
    <location>
        <begin position="63"/>
        <end position="295"/>
    </location>
</feature>
<evidence type="ECO:0000256" key="7">
    <source>
        <dbReference type="SAM" id="Phobius"/>
    </source>
</evidence>
<feature type="region of interest" description="Disordered" evidence="6">
    <location>
        <begin position="372"/>
        <end position="411"/>
    </location>
</feature>
<dbReference type="PANTHER" id="PTHR33048">
    <property type="entry name" value="PTH11-LIKE INTEGRAL MEMBRANE PROTEIN (AFU_ORTHOLOGUE AFUA_5G11245)"/>
    <property type="match status" value="1"/>
</dbReference>
<evidence type="ECO:0000256" key="4">
    <source>
        <dbReference type="ARBA" id="ARBA00023136"/>
    </source>
</evidence>
<sequence>THLFAFAFSSSISQFICLDSGDSSHSVGLEGSAQPQTMSDATSTSVIAGEWTLLSLALVLVAARVFARIHLNKDKLHLADIFLLVASACALALVVCDTLVYNVGTMHNYEDPGTYTLLIRFTVNYWFDFGMYFPKFSIISFYYTLVPRTQPRMRQALYALTAITVASSLVTFFDATLWCGTNIKSNWSEAPDACRAYDSMVMMRIHWSLNFTTEVLNVVFPFPLIRDLKLPKFREKVGLAAILGLGIITIAVSIGRFVNMAVGGNGFSNYLWATSELCVSIMVVALTALRPLLRKIARLINATNSNSDYKYGGTSAGLHTKTGRSKPTHTQGSGVYWRTYSGPGTTKDGADESEVELHGMKTKNHVIKTEEIQISTEDARPEHSKKPLGTETTKGISAVTSTSAGENPRSSNRVKKFSLENKVTSYTRKITSKRNQLVNGEALVQGQLALNQLLRDEIAAFERFKETAEERVAALGGPSFGPIPSSKSNRRSSST</sequence>
<keyword evidence="2 7" id="KW-0812">Transmembrane</keyword>
<evidence type="ECO:0000313" key="9">
    <source>
        <dbReference type="EMBL" id="CEO52572.1"/>
    </source>
</evidence>
<evidence type="ECO:0000256" key="2">
    <source>
        <dbReference type="ARBA" id="ARBA00022692"/>
    </source>
</evidence>
<accession>A0A0B7KAM8</accession>
<feature type="transmembrane region" description="Helical" evidence="7">
    <location>
        <begin position="51"/>
        <end position="69"/>
    </location>
</feature>
<dbReference type="InterPro" id="IPR052337">
    <property type="entry name" value="SAT4-like"/>
</dbReference>
<feature type="transmembrane region" description="Helical" evidence="7">
    <location>
        <begin position="270"/>
        <end position="289"/>
    </location>
</feature>
<feature type="transmembrane region" description="Helical" evidence="7">
    <location>
        <begin position="123"/>
        <end position="145"/>
    </location>
</feature>